<accession>A0AAD5MGB7</accession>
<name>A0AAD5MGB7_PARTN</name>
<protein>
    <submittedName>
        <fullName evidence="1">Uncharacterized protein</fullName>
    </submittedName>
</protein>
<dbReference type="AlphaFoldDB" id="A0AAD5MGB7"/>
<gene>
    <name evidence="1" type="ORF">KIN20_013933</name>
</gene>
<keyword evidence="2" id="KW-1185">Reference proteome</keyword>
<dbReference type="EMBL" id="JAHQIW010002756">
    <property type="protein sequence ID" value="KAJ1356258.1"/>
    <property type="molecule type" value="Genomic_DNA"/>
</dbReference>
<evidence type="ECO:0000313" key="1">
    <source>
        <dbReference type="EMBL" id="KAJ1356258.1"/>
    </source>
</evidence>
<reference evidence="1" key="1">
    <citation type="submission" date="2021-06" db="EMBL/GenBank/DDBJ databases">
        <title>Parelaphostrongylus tenuis whole genome reference sequence.</title>
        <authorList>
            <person name="Garwood T.J."/>
            <person name="Larsen P.A."/>
            <person name="Fountain-Jones N.M."/>
            <person name="Garbe J.R."/>
            <person name="Macchietto M.G."/>
            <person name="Kania S.A."/>
            <person name="Gerhold R.W."/>
            <person name="Richards J.E."/>
            <person name="Wolf T.M."/>
        </authorList>
    </citation>
    <scope>NUCLEOTIDE SEQUENCE</scope>
    <source>
        <strain evidence="1">MNPRO001-30</strain>
        <tissue evidence="1">Meninges</tissue>
    </source>
</reference>
<proteinExistence type="predicted"/>
<sequence length="75" mass="8676">MACIAKLNVAESKRIFFKRARRKVAEKLTRGQLPVLKVRTMPIDARQSVAHHSWALFKLKQEQYAREGITCVHTN</sequence>
<organism evidence="1 2">
    <name type="scientific">Parelaphostrongylus tenuis</name>
    <name type="common">Meningeal worm</name>
    <dbReference type="NCBI Taxonomy" id="148309"/>
    <lineage>
        <taxon>Eukaryota</taxon>
        <taxon>Metazoa</taxon>
        <taxon>Ecdysozoa</taxon>
        <taxon>Nematoda</taxon>
        <taxon>Chromadorea</taxon>
        <taxon>Rhabditida</taxon>
        <taxon>Rhabditina</taxon>
        <taxon>Rhabditomorpha</taxon>
        <taxon>Strongyloidea</taxon>
        <taxon>Metastrongylidae</taxon>
        <taxon>Parelaphostrongylus</taxon>
    </lineage>
</organism>
<dbReference type="Proteomes" id="UP001196413">
    <property type="component" value="Unassembled WGS sequence"/>
</dbReference>
<comment type="caution">
    <text evidence="1">The sequence shown here is derived from an EMBL/GenBank/DDBJ whole genome shotgun (WGS) entry which is preliminary data.</text>
</comment>
<evidence type="ECO:0000313" key="2">
    <source>
        <dbReference type="Proteomes" id="UP001196413"/>
    </source>
</evidence>